<evidence type="ECO:0000313" key="2">
    <source>
        <dbReference type="EMBL" id="RXW22514.1"/>
    </source>
</evidence>
<feature type="compositionally biased region" description="Acidic residues" evidence="1">
    <location>
        <begin position="353"/>
        <end position="364"/>
    </location>
</feature>
<evidence type="ECO:0000313" key="3">
    <source>
        <dbReference type="Proteomes" id="UP000290288"/>
    </source>
</evidence>
<sequence>MAFIPTQHWYKTYNLPPIRTLGILPTIYYSTTPGSQGFHIDPEDPFRLFEDDIYRAVAALRNKFELPCVLPFLPKTLGYLAFYKKKAELLHALEEAREWFSVWLGALSYCLAMAQTRREDTMEFKFGYPDWRQVLIDAGLSESWIDDIVRSPVGQLVLARPRVGCVLELVGRHQDQPDPDWFIANGIPIWYKWETEETDWVRCHNLVGWGPRRGTVKPVANKPWAKEDADSARVEHGTDEADQGGGRLPDSDWVKFFKDREARYPHIMATESPIARQRRENRTRDPPTRSAPVFEWWPKSDDLLKWERVPAPAKYRVDTLNNYARHQRRYDPFFNEWDCSEEFNIENGYVVDGDSDSDDDSDGDEGPKARFPVPKAATRSIASQQSEEQAPFDPAPDLFRPPSPPASNRSDTSPTSSEPPFDPIQAEVEDVFGRFYGFCPPALSTEFPDLSITDNSTDAFLRLLGLVREGLTTEPYFTSHHYQVARLFLDSAIGIKSPAPSLSDLDDSSLSPVRMLPRFKNVARLDLQSQPGNSACLDSGNVLYVFRLPQPSVPWQLATFSPITALFICRLPPHYTETAIAFHLVQRGMPFRVLHPPPRIRKPLAAPLTFKIPIRRWDHQFTKEDYESYVHNRTMILGQPHMQAALRRGGIAWRLAIGVMGISDVVKGPTLWGQTFLPGTNFVEDTASTIELDLICGAYECITADGTKRALKSWWPLVRYYEKPECGENHGHWSDRREVWYQERLRNISTSKAQPLSYTQWKTQLHGVKAIRSFLNHISKSSANLIATHSSATP</sequence>
<feature type="region of interest" description="Disordered" evidence="1">
    <location>
        <begin position="222"/>
        <end position="247"/>
    </location>
</feature>
<dbReference type="STRING" id="2316362.A0A4Q2DTT3"/>
<organism evidence="2 3">
    <name type="scientific">Candolleomyces aberdarensis</name>
    <dbReference type="NCBI Taxonomy" id="2316362"/>
    <lineage>
        <taxon>Eukaryota</taxon>
        <taxon>Fungi</taxon>
        <taxon>Dikarya</taxon>
        <taxon>Basidiomycota</taxon>
        <taxon>Agaricomycotina</taxon>
        <taxon>Agaricomycetes</taxon>
        <taxon>Agaricomycetidae</taxon>
        <taxon>Agaricales</taxon>
        <taxon>Agaricineae</taxon>
        <taxon>Psathyrellaceae</taxon>
        <taxon>Candolleomyces</taxon>
    </lineage>
</organism>
<feature type="compositionally biased region" description="Basic and acidic residues" evidence="1">
    <location>
        <begin position="224"/>
        <end position="239"/>
    </location>
</feature>
<feature type="compositionally biased region" description="Polar residues" evidence="1">
    <location>
        <begin position="406"/>
        <end position="418"/>
    </location>
</feature>
<dbReference type="Proteomes" id="UP000290288">
    <property type="component" value="Unassembled WGS sequence"/>
</dbReference>
<gene>
    <name evidence="2" type="ORF">EST38_g3337</name>
</gene>
<proteinExistence type="predicted"/>
<dbReference type="OrthoDB" id="3270336at2759"/>
<dbReference type="EMBL" id="SDEE01000069">
    <property type="protein sequence ID" value="RXW22514.1"/>
    <property type="molecule type" value="Genomic_DNA"/>
</dbReference>
<comment type="caution">
    <text evidence="2">The sequence shown here is derived from an EMBL/GenBank/DDBJ whole genome shotgun (WGS) entry which is preliminary data.</text>
</comment>
<accession>A0A4Q2DTT3</accession>
<evidence type="ECO:0000256" key="1">
    <source>
        <dbReference type="SAM" id="MobiDB-lite"/>
    </source>
</evidence>
<name>A0A4Q2DTT3_9AGAR</name>
<protein>
    <submittedName>
        <fullName evidence="2">Uncharacterized protein</fullName>
    </submittedName>
</protein>
<dbReference type="AlphaFoldDB" id="A0A4Q2DTT3"/>
<keyword evidence="3" id="KW-1185">Reference proteome</keyword>
<reference evidence="2 3" key="1">
    <citation type="submission" date="2019-01" db="EMBL/GenBank/DDBJ databases">
        <title>Draft genome sequence of Psathyrella aberdarensis IHI B618.</title>
        <authorList>
            <person name="Buettner E."/>
            <person name="Kellner H."/>
        </authorList>
    </citation>
    <scope>NUCLEOTIDE SEQUENCE [LARGE SCALE GENOMIC DNA]</scope>
    <source>
        <strain evidence="2 3">IHI B618</strain>
    </source>
</reference>
<feature type="region of interest" description="Disordered" evidence="1">
    <location>
        <begin position="349"/>
        <end position="423"/>
    </location>
</feature>